<dbReference type="AlphaFoldDB" id="A0A9I9ECU4"/>
<proteinExistence type="predicted"/>
<dbReference type="EnsemblPlants" id="MELO3C031778.2.1">
    <property type="protein sequence ID" value="MELO3C031778.2.1"/>
    <property type="gene ID" value="MELO3C031778.2"/>
</dbReference>
<organism evidence="1">
    <name type="scientific">Cucumis melo</name>
    <name type="common">Muskmelon</name>
    <dbReference type="NCBI Taxonomy" id="3656"/>
    <lineage>
        <taxon>Eukaryota</taxon>
        <taxon>Viridiplantae</taxon>
        <taxon>Streptophyta</taxon>
        <taxon>Embryophyta</taxon>
        <taxon>Tracheophyta</taxon>
        <taxon>Spermatophyta</taxon>
        <taxon>Magnoliopsida</taxon>
        <taxon>eudicotyledons</taxon>
        <taxon>Gunneridae</taxon>
        <taxon>Pentapetalae</taxon>
        <taxon>rosids</taxon>
        <taxon>fabids</taxon>
        <taxon>Cucurbitales</taxon>
        <taxon>Cucurbitaceae</taxon>
        <taxon>Benincaseae</taxon>
        <taxon>Cucumis</taxon>
    </lineage>
</organism>
<protein>
    <submittedName>
        <fullName evidence="1">Uncharacterized protein</fullName>
    </submittedName>
</protein>
<name>A0A9I9ECU4_CUCME</name>
<sequence length="67" mass="7525">MANAVSLIGSSTTNFSNPPLNQLLNQLASVKLCKLFVVENSSPSYFEELQTLRTFDRRKSLSTEIHH</sequence>
<accession>A0A9I9ECU4</accession>
<reference evidence="1" key="1">
    <citation type="submission" date="2023-03" db="UniProtKB">
        <authorList>
            <consortium name="EnsemblPlants"/>
        </authorList>
    </citation>
    <scope>IDENTIFICATION</scope>
</reference>
<dbReference type="Gramene" id="MELO3C031778.2.1">
    <property type="protein sequence ID" value="MELO3C031778.2.1"/>
    <property type="gene ID" value="MELO3C031778.2"/>
</dbReference>
<evidence type="ECO:0000313" key="1">
    <source>
        <dbReference type="EnsemblPlants" id="MELO3C031778.2.1"/>
    </source>
</evidence>